<organism evidence="3 4">
    <name type="scientific">Clostridium uliginosum</name>
    <dbReference type="NCBI Taxonomy" id="119641"/>
    <lineage>
        <taxon>Bacteria</taxon>
        <taxon>Bacillati</taxon>
        <taxon>Bacillota</taxon>
        <taxon>Clostridia</taxon>
        <taxon>Eubacteriales</taxon>
        <taxon>Clostridiaceae</taxon>
        <taxon>Clostridium</taxon>
    </lineage>
</organism>
<evidence type="ECO:0000256" key="2">
    <source>
        <dbReference type="SAM" id="Phobius"/>
    </source>
</evidence>
<evidence type="ECO:0000256" key="1">
    <source>
        <dbReference type="SAM" id="MobiDB-lite"/>
    </source>
</evidence>
<gene>
    <name evidence="3" type="ORF">SAMN05421842_10194</name>
</gene>
<keyword evidence="2" id="KW-1133">Transmembrane helix</keyword>
<protein>
    <submittedName>
        <fullName evidence="3">Uncharacterized protein</fullName>
    </submittedName>
</protein>
<name>A0A1I1GXP0_9CLOT</name>
<dbReference type="AlphaFoldDB" id="A0A1I1GXP0"/>
<dbReference type="EMBL" id="FOMG01000001">
    <property type="protein sequence ID" value="SFC16246.1"/>
    <property type="molecule type" value="Genomic_DNA"/>
</dbReference>
<evidence type="ECO:0000313" key="3">
    <source>
        <dbReference type="EMBL" id="SFC16246.1"/>
    </source>
</evidence>
<dbReference type="RefSeq" id="WP_090087540.1">
    <property type="nucleotide sequence ID" value="NZ_FOMG01000001.1"/>
</dbReference>
<keyword evidence="2" id="KW-0812">Transmembrane</keyword>
<feature type="transmembrane region" description="Helical" evidence="2">
    <location>
        <begin position="20"/>
        <end position="41"/>
    </location>
</feature>
<accession>A0A1I1GXP0</accession>
<dbReference type="Proteomes" id="UP000199263">
    <property type="component" value="Unassembled WGS sequence"/>
</dbReference>
<keyword evidence="2" id="KW-0472">Membrane</keyword>
<evidence type="ECO:0000313" key="4">
    <source>
        <dbReference type="Proteomes" id="UP000199263"/>
    </source>
</evidence>
<sequence length="209" mass="22847">MNMLRNLLISVNKSLKKIKLIDKCLIIFMIILMSQSIYNLFSHEIILQDTSSVDVIIRTTSASIFGYFLSANFIKKSVTKQNDSSKKGKILDGNSLSSDAENPTKSIKDNVSTPKNSIGFISNQTQSSNDNTGEISIENHPDETIPEQETSNQQIIIATVIGVISLIVIVIARNSSNLSETSLAPLSQMRDFVSGCVGFLLGSPTKTCK</sequence>
<proteinExistence type="predicted"/>
<feature type="transmembrane region" description="Helical" evidence="2">
    <location>
        <begin position="155"/>
        <end position="172"/>
    </location>
</feature>
<keyword evidence="4" id="KW-1185">Reference proteome</keyword>
<feature type="compositionally biased region" description="Polar residues" evidence="1">
    <location>
        <begin position="94"/>
        <end position="134"/>
    </location>
</feature>
<reference evidence="3 4" key="1">
    <citation type="submission" date="2016-10" db="EMBL/GenBank/DDBJ databases">
        <authorList>
            <person name="de Groot N.N."/>
        </authorList>
    </citation>
    <scope>NUCLEOTIDE SEQUENCE [LARGE SCALE GENOMIC DNA]</scope>
    <source>
        <strain evidence="3 4">DSM 12992</strain>
    </source>
</reference>
<feature type="region of interest" description="Disordered" evidence="1">
    <location>
        <begin position="84"/>
        <end position="139"/>
    </location>
</feature>
<dbReference type="OrthoDB" id="2067799at2"/>
<feature type="transmembrane region" description="Helical" evidence="2">
    <location>
        <begin position="56"/>
        <end position="74"/>
    </location>
</feature>